<feature type="domain" description="DUF5666" evidence="2">
    <location>
        <begin position="346"/>
        <end position="401"/>
    </location>
</feature>
<dbReference type="EMBL" id="JBIGHZ010000005">
    <property type="protein sequence ID" value="MFG6449259.1"/>
    <property type="molecule type" value="Genomic_DNA"/>
</dbReference>
<evidence type="ECO:0000313" key="4">
    <source>
        <dbReference type="Proteomes" id="UP001606099"/>
    </source>
</evidence>
<dbReference type="Proteomes" id="UP001606099">
    <property type="component" value="Unassembled WGS sequence"/>
</dbReference>
<keyword evidence="1" id="KW-0732">Signal</keyword>
<feature type="domain" description="DUF5666" evidence="2">
    <location>
        <begin position="493"/>
        <end position="555"/>
    </location>
</feature>
<dbReference type="Pfam" id="PF18914">
    <property type="entry name" value="DUF5666"/>
    <property type="match status" value="5"/>
</dbReference>
<dbReference type="RefSeq" id="WP_394462271.1">
    <property type="nucleotide sequence ID" value="NZ_JBIGHZ010000005.1"/>
</dbReference>
<keyword evidence="4" id="KW-1185">Reference proteome</keyword>
<evidence type="ECO:0000256" key="1">
    <source>
        <dbReference type="SAM" id="SignalP"/>
    </source>
</evidence>
<protein>
    <submittedName>
        <fullName evidence="3">DUF5666 domain-containing protein</fullName>
    </submittedName>
</protein>
<reference evidence="3 4" key="1">
    <citation type="submission" date="2024-08" db="EMBL/GenBank/DDBJ databases">
        <authorList>
            <person name="Lu H."/>
        </authorList>
    </citation>
    <scope>NUCLEOTIDE SEQUENCE [LARGE SCALE GENOMIC DNA]</scope>
    <source>
        <strain evidence="3 4">BYS180W</strain>
    </source>
</reference>
<name>A0ABW7FY69_9BURK</name>
<accession>A0ABW7FY69</accession>
<evidence type="ECO:0000313" key="3">
    <source>
        <dbReference type="EMBL" id="MFG6449259.1"/>
    </source>
</evidence>
<feature type="domain" description="DUF5666" evidence="2">
    <location>
        <begin position="116"/>
        <end position="180"/>
    </location>
</feature>
<feature type="domain" description="DUF5666" evidence="2">
    <location>
        <begin position="570"/>
        <end position="627"/>
    </location>
</feature>
<sequence length="632" mass="63420">MKHFAATLALCSALLTAALLSACGGGGSTAAPAQPSPATPEPAAITALEGTVTGFGSVVIDGVRYDDSRTTVGFAHKADALTAASLGELRTGMRVSASLGSDGLLNALTVNFAMVGTVDAVNATQGNLRVFGQAINVVSSGQLPTQYEGFTGLNQLVVGDLVRVAGTVAADGSVTATRIERRAKDGTEVFRLSGMVRDVDGSAKTFGLVGNSSVVVDYAKASLLPAGASIANGTRVSVIALSSPSTSGGRTVLQASQVDVHKGKPTEGASLAAGGVISQFLSLSAFYIGDVAVDASKAALTDGTTAADIANGAQAVASGTVVNGVLVANKLKVFKQDTAIKALLIGQISDFVSLSQFSVRGTTVDGSQARFVRGQASDLALGTWVQISGAITANGVQAKDITVTTPPADKPARLAGALSAVNAAARQFTLLGVPVQWGESTRFLPSGKSAADLSVGAMLVVEGSYSASSATLLASSITVASPLPTERTVGLSGVISEVGTNSFKLGSYTVALSSTTRVEGPSNSLADLVSGKRVEVKASASLVNGQVSLTALKIEVEDGKNTQGMSYASGLIADFASPAQFTVNGQRVDASAASVVVKDGTLSQLANGVKVSIKGQMSNGVLVAAVIHIQPG</sequence>
<dbReference type="PROSITE" id="PS51257">
    <property type="entry name" value="PROKAR_LIPOPROTEIN"/>
    <property type="match status" value="1"/>
</dbReference>
<comment type="caution">
    <text evidence="3">The sequence shown here is derived from an EMBL/GenBank/DDBJ whole genome shotgun (WGS) entry which is preliminary data.</text>
</comment>
<feature type="signal peptide" evidence="1">
    <location>
        <begin position="1"/>
        <end position="33"/>
    </location>
</feature>
<feature type="domain" description="DUF5666" evidence="2">
    <location>
        <begin position="416"/>
        <end position="477"/>
    </location>
</feature>
<proteinExistence type="predicted"/>
<gene>
    <name evidence="3" type="ORF">ACG0Z6_13600</name>
</gene>
<evidence type="ECO:0000259" key="2">
    <source>
        <dbReference type="Pfam" id="PF18914"/>
    </source>
</evidence>
<organism evidence="3 4">
    <name type="scientific">Roseateles rivi</name>
    <dbReference type="NCBI Taxonomy" id="3299028"/>
    <lineage>
        <taxon>Bacteria</taxon>
        <taxon>Pseudomonadati</taxon>
        <taxon>Pseudomonadota</taxon>
        <taxon>Betaproteobacteria</taxon>
        <taxon>Burkholderiales</taxon>
        <taxon>Sphaerotilaceae</taxon>
        <taxon>Roseateles</taxon>
    </lineage>
</organism>
<feature type="chain" id="PRO_5046166580" evidence="1">
    <location>
        <begin position="34"/>
        <end position="632"/>
    </location>
</feature>
<dbReference type="InterPro" id="IPR043724">
    <property type="entry name" value="DUF5666"/>
</dbReference>